<name>E7DPK6_9NOSO</name>
<dbReference type="Pfam" id="PF18312">
    <property type="entry name" value="ScsC_N"/>
    <property type="match status" value="1"/>
</dbReference>
<evidence type="ECO:0000259" key="6">
    <source>
        <dbReference type="PROSITE" id="PS51352"/>
    </source>
</evidence>
<dbReference type="EMBL" id="HQ291094">
    <property type="protein sequence ID" value="ADO19014.1"/>
    <property type="molecule type" value="Genomic_DNA"/>
</dbReference>
<evidence type="ECO:0000256" key="2">
    <source>
        <dbReference type="ARBA" id="ARBA00023002"/>
    </source>
</evidence>
<evidence type="ECO:0000256" key="5">
    <source>
        <dbReference type="SAM" id="SignalP"/>
    </source>
</evidence>
<evidence type="ECO:0000256" key="4">
    <source>
        <dbReference type="ARBA" id="ARBA00023284"/>
    </source>
</evidence>
<dbReference type="AlphaFoldDB" id="E7DPK6"/>
<dbReference type="Gene3D" id="3.40.30.10">
    <property type="entry name" value="Glutaredoxin"/>
    <property type="match status" value="1"/>
</dbReference>
<feature type="domain" description="Thioredoxin" evidence="6">
    <location>
        <begin position="39"/>
        <end position="246"/>
    </location>
</feature>
<dbReference type="InterPro" id="IPR001853">
    <property type="entry name" value="DSBA-like_thioredoxin_dom"/>
</dbReference>
<organism evidence="7">
    <name type="scientific">Nostoc flagelliforme str. Sunitezuoqi</name>
    <dbReference type="NCBI Taxonomy" id="676037"/>
    <lineage>
        <taxon>Bacteria</taxon>
        <taxon>Bacillati</taxon>
        <taxon>Cyanobacteriota</taxon>
        <taxon>Cyanophyceae</taxon>
        <taxon>Nostocales</taxon>
        <taxon>Nostocaceae</taxon>
        <taxon>Nostoc</taxon>
    </lineage>
</organism>
<dbReference type="PANTHER" id="PTHR13887:SF14">
    <property type="entry name" value="DISULFIDE BOND FORMATION PROTEIN D"/>
    <property type="match status" value="1"/>
</dbReference>
<feature type="chain" id="PRO_5003216982" evidence="5">
    <location>
        <begin position="24"/>
        <end position="253"/>
    </location>
</feature>
<proteinExistence type="predicted"/>
<keyword evidence="2" id="KW-0560">Oxidoreductase</keyword>
<sequence length="253" mass="26582">MTKRRLLAAAAIGLLVAVAPAAAQSFDAAEKAEIEGVMRDYLLKNPEFLLEVLEALESKRAEQTVVAQAKAIESIGPSLYETPDGTVIGNPQGDVTVVEFFDYNCGYCKQALDDMDALVQGDPNLRFVLKEIPVLGPTSVEASHVSLAVREIAPAKYGEFHRTLLAERGGANAEVALSIAEDLGVDVAAVKARMESGEVMRVLAADNAMAESLQITGTPTYVIGNQVFSGALGAEKLSEAIANVRACGAASCG</sequence>
<dbReference type="Pfam" id="PF01323">
    <property type="entry name" value="DSBA"/>
    <property type="match status" value="1"/>
</dbReference>
<dbReference type="InterPro" id="IPR041205">
    <property type="entry name" value="ScsC_N"/>
</dbReference>
<protein>
    <submittedName>
        <fullName evidence="7">Outer membrane protein</fullName>
    </submittedName>
</protein>
<accession>E7DPK6</accession>
<dbReference type="SUPFAM" id="SSF52833">
    <property type="entry name" value="Thioredoxin-like"/>
    <property type="match status" value="1"/>
</dbReference>
<dbReference type="GO" id="GO:0016491">
    <property type="term" value="F:oxidoreductase activity"/>
    <property type="evidence" value="ECO:0007669"/>
    <property type="project" value="UniProtKB-KW"/>
</dbReference>
<keyword evidence="4" id="KW-0676">Redox-active center</keyword>
<evidence type="ECO:0000313" key="7">
    <source>
        <dbReference type="EMBL" id="ADO19014.1"/>
    </source>
</evidence>
<evidence type="ECO:0000256" key="1">
    <source>
        <dbReference type="ARBA" id="ARBA00022729"/>
    </source>
</evidence>
<dbReference type="PANTHER" id="PTHR13887">
    <property type="entry name" value="GLUTATHIONE S-TRANSFERASE KAPPA"/>
    <property type="match status" value="1"/>
</dbReference>
<reference evidence="7" key="1">
    <citation type="journal article" date="2011" name="Acta Physiol. Plant.">
        <title>An investigation on the genetic background of Nostoc flagelliforme by similarity analysis of its partial genomic DNA and phylogenetic comparison of deduced related species.</title>
        <authorList>
            <person name="Gao X."/>
            <person name="Liu K."/>
            <person name="Qiu B.S."/>
        </authorList>
    </citation>
    <scope>NUCLEOTIDE SEQUENCE</scope>
    <source>
        <strain evidence="7">Sunitezuoqi</strain>
    </source>
</reference>
<dbReference type="PROSITE" id="PS51352">
    <property type="entry name" value="THIOREDOXIN_2"/>
    <property type="match status" value="1"/>
</dbReference>
<dbReference type="CDD" id="cd03023">
    <property type="entry name" value="DsbA_Com1_like"/>
    <property type="match status" value="1"/>
</dbReference>
<dbReference type="InterPro" id="IPR036249">
    <property type="entry name" value="Thioredoxin-like_sf"/>
</dbReference>
<keyword evidence="3" id="KW-1015">Disulfide bond</keyword>
<evidence type="ECO:0000256" key="3">
    <source>
        <dbReference type="ARBA" id="ARBA00023157"/>
    </source>
</evidence>
<keyword evidence="1 5" id="KW-0732">Signal</keyword>
<gene>
    <name evidence="7" type="ORF">Nfla_2201</name>
</gene>
<feature type="signal peptide" evidence="5">
    <location>
        <begin position="1"/>
        <end position="23"/>
    </location>
</feature>
<dbReference type="InterPro" id="IPR013766">
    <property type="entry name" value="Thioredoxin_domain"/>
</dbReference>